<gene>
    <name evidence="1" type="ORF">A8950_2607</name>
</gene>
<dbReference type="EMBL" id="SNYW01000009">
    <property type="protein sequence ID" value="TDQ81538.1"/>
    <property type="molecule type" value="Genomic_DNA"/>
</dbReference>
<reference evidence="1 2" key="1">
    <citation type="submission" date="2019-03" db="EMBL/GenBank/DDBJ databases">
        <title>Genomic Encyclopedia of Type Strains, Phase III (KMG-III): the genomes of soil and plant-associated and newly described type strains.</title>
        <authorList>
            <person name="Whitman W."/>
        </authorList>
    </citation>
    <scope>NUCLEOTIDE SEQUENCE [LARGE SCALE GENOMIC DNA]</scope>
    <source>
        <strain evidence="1 2">CGMCC 1.7660</strain>
    </source>
</reference>
<dbReference type="AlphaFoldDB" id="A0A4R6WW83"/>
<dbReference type="Proteomes" id="UP000295783">
    <property type="component" value="Unassembled WGS sequence"/>
</dbReference>
<organism evidence="1 2">
    <name type="scientific">Dongia mobilis</name>
    <dbReference type="NCBI Taxonomy" id="578943"/>
    <lineage>
        <taxon>Bacteria</taxon>
        <taxon>Pseudomonadati</taxon>
        <taxon>Pseudomonadota</taxon>
        <taxon>Alphaproteobacteria</taxon>
        <taxon>Rhodospirillales</taxon>
        <taxon>Dongiaceae</taxon>
        <taxon>Dongia</taxon>
    </lineage>
</organism>
<comment type="caution">
    <text evidence="1">The sequence shown here is derived from an EMBL/GenBank/DDBJ whole genome shotgun (WGS) entry which is preliminary data.</text>
</comment>
<protein>
    <submittedName>
        <fullName evidence="1">Uncharacterized protein</fullName>
    </submittedName>
</protein>
<accession>A0A4R6WW83</accession>
<sequence>MNPNDRAVGLVEVATMIASRTDSTTTDFAALRAEQYCDALRQLDAVAHEPVQMKLLAWVMGLPAGIDPADAARLVLGQQQAGISAPLMKLVETVAAYPRARLAQMVTGRRRAALN</sequence>
<name>A0A4R6WW83_9PROT</name>
<evidence type="ECO:0000313" key="1">
    <source>
        <dbReference type="EMBL" id="TDQ81538.1"/>
    </source>
</evidence>
<evidence type="ECO:0000313" key="2">
    <source>
        <dbReference type="Proteomes" id="UP000295783"/>
    </source>
</evidence>
<keyword evidence="2" id="KW-1185">Reference proteome</keyword>
<proteinExistence type="predicted"/>